<feature type="compositionally biased region" description="Low complexity" evidence="1">
    <location>
        <begin position="20"/>
        <end position="29"/>
    </location>
</feature>
<dbReference type="AlphaFoldDB" id="A0A5C5B7Q9"/>
<feature type="compositionally biased region" description="Basic and acidic residues" evidence="1">
    <location>
        <begin position="1"/>
        <end position="19"/>
    </location>
</feature>
<dbReference type="Proteomes" id="UP000313849">
    <property type="component" value="Unassembled WGS sequence"/>
</dbReference>
<evidence type="ECO:0000313" key="3">
    <source>
        <dbReference type="Proteomes" id="UP000313849"/>
    </source>
</evidence>
<evidence type="ECO:0000313" key="2">
    <source>
        <dbReference type="EMBL" id="TNU72958.1"/>
    </source>
</evidence>
<keyword evidence="3" id="KW-1185">Reference proteome</keyword>
<dbReference type="OrthoDB" id="3358527at2"/>
<organism evidence="2 3">
    <name type="scientific">Miniimonas arenae</name>
    <dbReference type="NCBI Taxonomy" id="676201"/>
    <lineage>
        <taxon>Bacteria</taxon>
        <taxon>Bacillati</taxon>
        <taxon>Actinomycetota</taxon>
        <taxon>Actinomycetes</taxon>
        <taxon>Micrococcales</taxon>
        <taxon>Beutenbergiaceae</taxon>
        <taxon>Miniimonas</taxon>
    </lineage>
</organism>
<dbReference type="EMBL" id="VENP01000078">
    <property type="protein sequence ID" value="TNU72958.1"/>
    <property type="molecule type" value="Genomic_DNA"/>
</dbReference>
<reference evidence="2 3" key="1">
    <citation type="submission" date="2019-06" db="EMBL/GenBank/DDBJ databases">
        <title>Draft genome sequence of Miniimonas arenae KCTC 19750T isolated from sea sand.</title>
        <authorList>
            <person name="Park S.-J."/>
        </authorList>
    </citation>
    <scope>NUCLEOTIDE SEQUENCE [LARGE SCALE GENOMIC DNA]</scope>
    <source>
        <strain evidence="2 3">KCTC 19750</strain>
    </source>
</reference>
<feature type="region of interest" description="Disordered" evidence="1">
    <location>
        <begin position="130"/>
        <end position="161"/>
    </location>
</feature>
<gene>
    <name evidence="2" type="ORF">FH969_13990</name>
</gene>
<feature type="region of interest" description="Disordered" evidence="1">
    <location>
        <begin position="1"/>
        <end position="29"/>
    </location>
</feature>
<evidence type="ECO:0000256" key="1">
    <source>
        <dbReference type="SAM" id="MobiDB-lite"/>
    </source>
</evidence>
<name>A0A5C5B7Q9_9MICO</name>
<accession>A0A5C5B7Q9</accession>
<protein>
    <submittedName>
        <fullName evidence="2">Uncharacterized protein</fullName>
    </submittedName>
</protein>
<proteinExistence type="predicted"/>
<dbReference type="RefSeq" id="WP_139987773.1">
    <property type="nucleotide sequence ID" value="NZ_VENP01000078.1"/>
</dbReference>
<comment type="caution">
    <text evidence="2">The sequence shown here is derived from an EMBL/GenBank/DDBJ whole genome shotgun (WGS) entry which is preliminary data.</text>
</comment>
<sequence>MPTRRDDHARERAVSEHLVGEQGPAGEQGAGMMTVEDARHLTDRIRQSLETTWQLALHAWNRHAWVSLGYDSWASYCESEFSSCRLALPRLERDRAISSLAGQGMSSRAVASLTGTSQRTAARVIGEHRAGTEPHTVESTTAPGPVSGRGARSTGTDGKAYPARRSHRAAVLLRQTRAAALRARGMTQRAIALALDVAQATVSADLAEIDQLSRTAGHVITAEELLTLTDAHGRHDVAAIGARLDVAVAGLRDLESLARQPARDVEAVLSVILQRVVYADEWLDADQRRRAIEVIVPTLSACLETLAEILRECRTAAHDGDAWPELARRTEALLTVVTAP</sequence>